<evidence type="ECO:0000256" key="5">
    <source>
        <dbReference type="ARBA" id="ARBA00022912"/>
    </source>
</evidence>
<dbReference type="PROSITE" id="PS50056">
    <property type="entry name" value="TYR_PHOSPHATASE_2"/>
    <property type="match status" value="1"/>
</dbReference>
<keyword evidence="4" id="KW-0378">Hydrolase</keyword>
<dbReference type="CDD" id="cd14499">
    <property type="entry name" value="CDC14_C"/>
    <property type="match status" value="1"/>
</dbReference>
<reference evidence="12 13" key="1">
    <citation type="submission" date="2019-07" db="EMBL/GenBank/DDBJ databases">
        <title>Genomes of Cafeteria roenbergensis.</title>
        <authorList>
            <person name="Fischer M.G."/>
            <person name="Hackl T."/>
            <person name="Roman M."/>
        </authorList>
    </citation>
    <scope>NUCLEOTIDE SEQUENCE [LARGE SCALE GENOMIC DNA]</scope>
    <source>
        <strain evidence="11 13">Cflag</strain>
        <strain evidence="10 12">RCC970-E3</strain>
    </source>
</reference>
<dbReference type="InterPro" id="IPR029260">
    <property type="entry name" value="DSPn"/>
</dbReference>
<evidence type="ECO:0000313" key="13">
    <source>
        <dbReference type="Proteomes" id="UP000325113"/>
    </source>
</evidence>
<feature type="domain" description="Tyrosine specific protein phosphatases" evidence="9">
    <location>
        <begin position="287"/>
        <end position="349"/>
    </location>
</feature>
<dbReference type="InterPro" id="IPR044506">
    <property type="entry name" value="CDC14_C"/>
</dbReference>
<accession>A0A5A8D3Z3</accession>
<dbReference type="FunFam" id="3.90.190.10:FF:000006">
    <property type="entry name" value="Dual specificity protein phosphatase CDC14B"/>
    <property type="match status" value="1"/>
</dbReference>
<feature type="region of interest" description="Disordered" evidence="7">
    <location>
        <begin position="440"/>
        <end position="540"/>
    </location>
</feature>
<organism evidence="11 13">
    <name type="scientific">Cafeteria roenbergensis</name>
    <name type="common">Marine flagellate</name>
    <dbReference type="NCBI Taxonomy" id="33653"/>
    <lineage>
        <taxon>Eukaryota</taxon>
        <taxon>Sar</taxon>
        <taxon>Stramenopiles</taxon>
        <taxon>Bigyra</taxon>
        <taxon>Opalozoa</taxon>
        <taxon>Bicosoecida</taxon>
        <taxon>Cafeteriaceae</taxon>
        <taxon>Cafeteria</taxon>
    </lineage>
</organism>
<name>A0A5A8D3Z3_CAFRO</name>
<dbReference type="EMBL" id="VLTL01000217">
    <property type="protein sequence ID" value="KAA0151510.1"/>
    <property type="molecule type" value="Genomic_DNA"/>
</dbReference>
<dbReference type="EMBL" id="VLTM01000047">
    <property type="protein sequence ID" value="KAA0160193.1"/>
    <property type="molecule type" value="Genomic_DNA"/>
</dbReference>
<evidence type="ECO:0000256" key="7">
    <source>
        <dbReference type="SAM" id="MobiDB-lite"/>
    </source>
</evidence>
<keyword evidence="3" id="KW-0132">Cell division</keyword>
<dbReference type="GO" id="GO:0051301">
    <property type="term" value="P:cell division"/>
    <property type="evidence" value="ECO:0007669"/>
    <property type="project" value="UniProtKB-KW"/>
</dbReference>
<comment type="caution">
    <text evidence="11">The sequence shown here is derived from an EMBL/GenBank/DDBJ whole genome shotgun (WGS) entry which is preliminary data.</text>
</comment>
<dbReference type="InterPro" id="IPR000340">
    <property type="entry name" value="Dual-sp_phosphatase_cat-dom"/>
</dbReference>
<gene>
    <name evidence="10" type="ORF">FNF28_07130</name>
    <name evidence="11" type="ORF">FNF31_04503</name>
</gene>
<feature type="domain" description="Tyrosine-protein phosphatase" evidence="8">
    <location>
        <begin position="203"/>
        <end position="362"/>
    </location>
</feature>
<dbReference type="EC" id="3.1.3.48" evidence="2"/>
<keyword evidence="6" id="KW-0131">Cell cycle</keyword>
<dbReference type="InterPro" id="IPR020422">
    <property type="entry name" value="TYR_PHOSPHATASE_DUAL_dom"/>
</dbReference>
<dbReference type="SMART" id="SM00195">
    <property type="entry name" value="DSPc"/>
    <property type="match status" value="1"/>
</dbReference>
<evidence type="ECO:0000313" key="11">
    <source>
        <dbReference type="EMBL" id="KAA0160193.1"/>
    </source>
</evidence>
<dbReference type="InterPro" id="IPR000387">
    <property type="entry name" value="Tyr_Pase_dom"/>
</dbReference>
<dbReference type="PROSITE" id="PS00383">
    <property type="entry name" value="TYR_PHOSPHATASE_1"/>
    <property type="match status" value="1"/>
</dbReference>
<dbReference type="PANTHER" id="PTHR23339">
    <property type="entry name" value="TYROSINE SPECIFIC PROTEIN PHOSPHATASE AND DUAL SPECIFICITY PROTEIN PHOSPHATASE"/>
    <property type="match status" value="1"/>
</dbReference>
<keyword evidence="5" id="KW-0904">Protein phosphatase</keyword>
<evidence type="ECO:0000256" key="1">
    <source>
        <dbReference type="ARBA" id="ARBA00007315"/>
    </source>
</evidence>
<protein>
    <recommendedName>
        <fullName evidence="2">protein-tyrosine-phosphatase</fullName>
        <ecNumber evidence="2">3.1.3.48</ecNumber>
    </recommendedName>
</protein>
<dbReference type="InterPro" id="IPR016130">
    <property type="entry name" value="Tyr_Pase_AS"/>
</dbReference>
<dbReference type="Pfam" id="PF00782">
    <property type="entry name" value="DSPc"/>
    <property type="match status" value="1"/>
</dbReference>
<feature type="compositionally biased region" description="Low complexity" evidence="7">
    <location>
        <begin position="440"/>
        <end position="451"/>
    </location>
</feature>
<evidence type="ECO:0000256" key="3">
    <source>
        <dbReference type="ARBA" id="ARBA00022618"/>
    </source>
</evidence>
<dbReference type="InterPro" id="IPR050561">
    <property type="entry name" value="PTP"/>
</dbReference>
<dbReference type="InterPro" id="IPR029021">
    <property type="entry name" value="Prot-tyrosine_phosphatase-like"/>
</dbReference>
<dbReference type="AlphaFoldDB" id="A0A5A8D3Z3"/>
<dbReference type="GO" id="GO:0004725">
    <property type="term" value="F:protein tyrosine phosphatase activity"/>
    <property type="evidence" value="ECO:0007669"/>
    <property type="project" value="UniProtKB-EC"/>
</dbReference>
<dbReference type="SUPFAM" id="SSF52799">
    <property type="entry name" value="(Phosphotyrosine protein) phosphatases II"/>
    <property type="match status" value="2"/>
</dbReference>
<dbReference type="Proteomes" id="UP000324907">
    <property type="component" value="Unassembled WGS sequence"/>
</dbReference>
<evidence type="ECO:0000256" key="2">
    <source>
        <dbReference type="ARBA" id="ARBA00013064"/>
    </source>
</evidence>
<feature type="region of interest" description="Disordered" evidence="7">
    <location>
        <begin position="369"/>
        <end position="393"/>
    </location>
</feature>
<dbReference type="Proteomes" id="UP000325113">
    <property type="component" value="Unassembled WGS sequence"/>
</dbReference>
<evidence type="ECO:0000259" key="9">
    <source>
        <dbReference type="PROSITE" id="PS50056"/>
    </source>
</evidence>
<dbReference type="Pfam" id="PF14671">
    <property type="entry name" value="DSPn"/>
    <property type="match status" value="1"/>
</dbReference>
<dbReference type="Gene3D" id="3.90.190.10">
    <property type="entry name" value="Protein tyrosine phosphatase superfamily"/>
    <property type="match status" value="2"/>
</dbReference>
<evidence type="ECO:0000256" key="4">
    <source>
        <dbReference type="ARBA" id="ARBA00022801"/>
    </source>
</evidence>
<evidence type="ECO:0000313" key="12">
    <source>
        <dbReference type="Proteomes" id="UP000324907"/>
    </source>
</evidence>
<evidence type="ECO:0000259" key="8">
    <source>
        <dbReference type="PROSITE" id="PS50054"/>
    </source>
</evidence>
<sequence>MDDSHPLVRELEDGLAAAAEALAVGASVSDGVLGHPVSLIHDALTFEVRVAEPTPRAGVVFVSVDDFLRYTPFFADYGPPNLGKVYRFCEAVDAALQQVWEAGSGRVVAWCTDQPHRRTNAAVMAGAYLVLRCGFSADDAYTPFVGMRPAPLAMRDAAFGLCTFTLTLLDCLRGLDAARRQGIFAWETFDIASYEHDEQLSNGDLNWIVPGLFIAFSGPLDTVKRLADGRTTWHPRQYREFFRRNGVAAVVRLNKTCYDKSTFTRAGIAHYDLFYPDGGLAPPEILERFMHIAETTRGAVGVHCKAGLGRTGTCIGAHMMKHFRMTGREVIAWLRICRPGSVLGPQQQYLERLEPQMWRLGAEQGLPAYKAASAPPPPPPSASAPALARQARPHHRIVVVSPPSPTSPGAAGGSAAAAAAVGFRPSHGSSASDASAISLADGADAGPTRGVVARRRPGPPRTGRRRALGVEVDSMMSPGGSSHMQAHLVPRRGATASVGTEQEARAQAASGPGGFAPDARRTRSSRALGSRSRDSPLHRA</sequence>
<comment type="similarity">
    <text evidence="1">Belongs to the protein-tyrosine phosphatase family. Non-receptor class CDC14 subfamily.</text>
</comment>
<dbReference type="CDD" id="cd17657">
    <property type="entry name" value="CDC14_N"/>
    <property type="match status" value="1"/>
</dbReference>
<feature type="compositionally biased region" description="Basic and acidic residues" evidence="7">
    <location>
        <begin position="531"/>
        <end position="540"/>
    </location>
</feature>
<feature type="compositionally biased region" description="Basic residues" evidence="7">
    <location>
        <begin position="452"/>
        <end position="467"/>
    </location>
</feature>
<proteinExistence type="inferred from homology"/>
<dbReference type="PROSITE" id="PS50054">
    <property type="entry name" value="TYR_PHOSPHATASE_DUAL"/>
    <property type="match status" value="1"/>
</dbReference>
<evidence type="ECO:0000313" key="10">
    <source>
        <dbReference type="EMBL" id="KAA0151510.1"/>
    </source>
</evidence>
<evidence type="ECO:0000256" key="6">
    <source>
        <dbReference type="ARBA" id="ARBA00023306"/>
    </source>
</evidence>